<organism evidence="4 5">
    <name type="scientific">Luteococcus peritonei</name>
    <dbReference type="NCBI Taxonomy" id="88874"/>
    <lineage>
        <taxon>Bacteria</taxon>
        <taxon>Bacillati</taxon>
        <taxon>Actinomycetota</taxon>
        <taxon>Actinomycetes</taxon>
        <taxon>Propionibacteriales</taxon>
        <taxon>Propionibacteriaceae</taxon>
        <taxon>Luteococcus</taxon>
    </lineage>
</organism>
<dbReference type="PANTHER" id="PTHR43649:SF29">
    <property type="entry name" value="OSMOPROTECTIVE COMPOUNDS-BINDING PROTEIN GGTB"/>
    <property type="match status" value="1"/>
</dbReference>
<gene>
    <name evidence="4" type="ORF">ACFSCS_11475</name>
</gene>
<dbReference type="InterPro" id="IPR050490">
    <property type="entry name" value="Bact_solute-bd_prot1"/>
</dbReference>
<reference evidence="5" key="1">
    <citation type="journal article" date="2019" name="Int. J. Syst. Evol. Microbiol.">
        <title>The Global Catalogue of Microorganisms (GCM) 10K type strain sequencing project: providing services to taxonomists for standard genome sequencing and annotation.</title>
        <authorList>
            <consortium name="The Broad Institute Genomics Platform"/>
            <consortium name="The Broad Institute Genome Sequencing Center for Infectious Disease"/>
            <person name="Wu L."/>
            <person name="Ma J."/>
        </authorList>
    </citation>
    <scope>NUCLEOTIDE SEQUENCE [LARGE SCALE GENOMIC DNA]</scope>
    <source>
        <strain evidence="5">CAIM 431</strain>
    </source>
</reference>
<dbReference type="RefSeq" id="WP_343874127.1">
    <property type="nucleotide sequence ID" value="NZ_BAAAIX010000025.1"/>
</dbReference>
<keyword evidence="2" id="KW-0813">Transport</keyword>
<dbReference type="Pfam" id="PF01547">
    <property type="entry name" value="SBP_bac_1"/>
    <property type="match status" value="1"/>
</dbReference>
<dbReference type="SUPFAM" id="SSF53850">
    <property type="entry name" value="Periplasmic binding protein-like II"/>
    <property type="match status" value="1"/>
</dbReference>
<dbReference type="Gene3D" id="3.40.190.10">
    <property type="entry name" value="Periplasmic binding protein-like II"/>
    <property type="match status" value="1"/>
</dbReference>
<dbReference type="Proteomes" id="UP001597326">
    <property type="component" value="Unassembled WGS sequence"/>
</dbReference>
<protein>
    <submittedName>
        <fullName evidence="4">ABC transporter substrate-binding protein</fullName>
    </submittedName>
</protein>
<feature type="compositionally biased region" description="Basic and acidic residues" evidence="3">
    <location>
        <begin position="394"/>
        <end position="403"/>
    </location>
</feature>
<proteinExistence type="inferred from homology"/>
<feature type="region of interest" description="Disordered" evidence="3">
    <location>
        <begin position="374"/>
        <end position="403"/>
    </location>
</feature>
<evidence type="ECO:0000313" key="4">
    <source>
        <dbReference type="EMBL" id="MFD1890796.1"/>
    </source>
</evidence>
<evidence type="ECO:0000256" key="1">
    <source>
        <dbReference type="ARBA" id="ARBA00008520"/>
    </source>
</evidence>
<evidence type="ECO:0000313" key="5">
    <source>
        <dbReference type="Proteomes" id="UP001597326"/>
    </source>
</evidence>
<dbReference type="PANTHER" id="PTHR43649">
    <property type="entry name" value="ARABINOSE-BINDING PROTEIN-RELATED"/>
    <property type="match status" value="1"/>
</dbReference>
<accession>A0ABW4RWV5</accession>
<evidence type="ECO:0000256" key="3">
    <source>
        <dbReference type="SAM" id="MobiDB-lite"/>
    </source>
</evidence>
<comment type="similarity">
    <text evidence="1">Belongs to the bacterial solute-binding protein 1 family.</text>
</comment>
<dbReference type="EMBL" id="JBHUFZ010000026">
    <property type="protein sequence ID" value="MFD1890796.1"/>
    <property type="molecule type" value="Genomic_DNA"/>
</dbReference>
<sequence length="403" mass="43524">MTRPQSEAEYLATLLSAPVSGIWRPSLLLGTLSAGAVGLAGCGSGSGGGSGSGSGEVTYYPWVVQYRKSVFTKHGYTVPKTFDELKALAAKMQKDGLVPFAMADKDGWEAMGLFDVLNMRQNGYPFHIGLMSSKQDWSQKKVQDVFDVWRGLLPLRQPDAMGRTWQEAARSLQKGQTGMYYLATFMAQQFAAGAEQDDLDFFVFPEIDSTIGSGAIEAPTDGYVLSKRPKNEKGAKTFLPYLGSAEAQMTNVQAHPSAIAVSEKAETSKYRGPHRDPRFPGHHGPAVAVPVAVRGARLAAQLPVHRSARLPELRRVHLLQLHQGVGGGCLRPQVHQLRDHHDPGGRPRPVPVLHGGIRDRPVQLEVQHRDAGVVPGRQPAATPGAVDPGVQDVPEDRGAVLAQ</sequence>
<dbReference type="InterPro" id="IPR006059">
    <property type="entry name" value="SBP"/>
</dbReference>
<name>A0ABW4RWV5_9ACTN</name>
<evidence type="ECO:0000256" key="2">
    <source>
        <dbReference type="ARBA" id="ARBA00022448"/>
    </source>
</evidence>
<comment type="caution">
    <text evidence="4">The sequence shown here is derived from an EMBL/GenBank/DDBJ whole genome shotgun (WGS) entry which is preliminary data.</text>
</comment>
<keyword evidence="5" id="KW-1185">Reference proteome</keyword>